<feature type="domain" description="Heparin-sulfate lyase N-terminal" evidence="6">
    <location>
        <begin position="214"/>
        <end position="322"/>
    </location>
</feature>
<dbReference type="AlphaFoldDB" id="A0A2A6RGN2"/>
<keyword evidence="3" id="KW-0574">Periplasm</keyword>
<evidence type="ECO:0000259" key="6">
    <source>
        <dbReference type="Pfam" id="PF16889"/>
    </source>
</evidence>
<dbReference type="InterPro" id="IPR008929">
    <property type="entry name" value="Chondroitin_lyas"/>
</dbReference>
<dbReference type="PANTHER" id="PTHR39210">
    <property type="entry name" value="HEPARIN-SULFATE LYASE"/>
    <property type="match status" value="1"/>
</dbReference>
<feature type="domain" description="Heparinase II/III-like C-terminal" evidence="5">
    <location>
        <begin position="389"/>
        <end position="546"/>
    </location>
</feature>
<name>A0A2A6RGN2_9CHLR</name>
<dbReference type="GO" id="GO:0042597">
    <property type="term" value="C:periplasmic space"/>
    <property type="evidence" value="ECO:0007669"/>
    <property type="project" value="UniProtKB-SubCell"/>
</dbReference>
<dbReference type="GO" id="GO:0016829">
    <property type="term" value="F:lyase activity"/>
    <property type="evidence" value="ECO:0007669"/>
    <property type="project" value="UniProtKB-KW"/>
</dbReference>
<protein>
    <submittedName>
        <fullName evidence="7">Heparinase</fullName>
    </submittedName>
</protein>
<dbReference type="InterPro" id="IPR031680">
    <property type="entry name" value="Hepar_II_III_N"/>
</dbReference>
<keyword evidence="8" id="KW-1185">Reference proteome</keyword>
<evidence type="ECO:0000256" key="4">
    <source>
        <dbReference type="ARBA" id="ARBA00023239"/>
    </source>
</evidence>
<evidence type="ECO:0000256" key="3">
    <source>
        <dbReference type="ARBA" id="ARBA00022764"/>
    </source>
</evidence>
<comment type="subcellular location">
    <subcellularLocation>
        <location evidence="1">Periplasm</location>
    </subcellularLocation>
</comment>
<organism evidence="7 8">
    <name type="scientific">Candidatus Viridilinea mediisalina</name>
    <dbReference type="NCBI Taxonomy" id="2024553"/>
    <lineage>
        <taxon>Bacteria</taxon>
        <taxon>Bacillati</taxon>
        <taxon>Chloroflexota</taxon>
        <taxon>Chloroflexia</taxon>
        <taxon>Chloroflexales</taxon>
        <taxon>Chloroflexineae</taxon>
        <taxon>Oscillochloridaceae</taxon>
        <taxon>Candidatus Viridilinea</taxon>
    </lineage>
</organism>
<dbReference type="Pfam" id="PF07940">
    <property type="entry name" value="Hepar_II_III_C"/>
    <property type="match status" value="1"/>
</dbReference>
<evidence type="ECO:0000256" key="2">
    <source>
        <dbReference type="ARBA" id="ARBA00022729"/>
    </source>
</evidence>
<evidence type="ECO:0000313" key="7">
    <source>
        <dbReference type="EMBL" id="PDW02020.1"/>
    </source>
</evidence>
<evidence type="ECO:0000259" key="5">
    <source>
        <dbReference type="Pfam" id="PF07940"/>
    </source>
</evidence>
<reference evidence="8" key="1">
    <citation type="submission" date="2017-08" db="EMBL/GenBank/DDBJ databases">
        <authorList>
            <person name="Grouzdev D.S."/>
            <person name="Gaisin V.A."/>
            <person name="Rysina M.S."/>
            <person name="Gorlenko V.M."/>
        </authorList>
    </citation>
    <scope>NUCLEOTIDE SEQUENCE [LARGE SCALE GENOMIC DNA]</scope>
    <source>
        <strain evidence="8">Kir15-3F</strain>
    </source>
</reference>
<keyword evidence="2" id="KW-0732">Signal</keyword>
<gene>
    <name evidence="7" type="ORF">CJ255_16085</name>
</gene>
<dbReference type="Gene3D" id="1.50.10.100">
    <property type="entry name" value="Chondroitin AC/alginate lyase"/>
    <property type="match status" value="1"/>
</dbReference>
<accession>A0A2A6RGN2</accession>
<keyword evidence="4" id="KW-0456">Lyase</keyword>
<dbReference type="RefSeq" id="WP_097645120.1">
    <property type="nucleotide sequence ID" value="NZ_NQWI01000092.1"/>
</dbReference>
<proteinExistence type="predicted"/>
<dbReference type="SUPFAM" id="SSF48230">
    <property type="entry name" value="Chondroitin AC/alginate lyase"/>
    <property type="match status" value="1"/>
</dbReference>
<evidence type="ECO:0000256" key="1">
    <source>
        <dbReference type="ARBA" id="ARBA00004418"/>
    </source>
</evidence>
<dbReference type="Pfam" id="PF16889">
    <property type="entry name" value="Hepar_II_III_N"/>
    <property type="match status" value="1"/>
</dbReference>
<dbReference type="EMBL" id="NQWI01000092">
    <property type="protein sequence ID" value="PDW02020.1"/>
    <property type="molecule type" value="Genomic_DNA"/>
</dbReference>
<dbReference type="OrthoDB" id="7335480at2"/>
<dbReference type="PANTHER" id="PTHR39210:SF1">
    <property type="entry name" value="HEPARIN-SULFATE LYASE"/>
    <property type="match status" value="1"/>
</dbReference>
<dbReference type="Proteomes" id="UP000220527">
    <property type="component" value="Unassembled WGS sequence"/>
</dbReference>
<dbReference type="InterPro" id="IPR012480">
    <property type="entry name" value="Hepar_II_III_C"/>
</dbReference>
<comment type="caution">
    <text evidence="7">The sequence shown here is derived from an EMBL/GenBank/DDBJ whole genome shotgun (WGS) entry which is preliminary data.</text>
</comment>
<evidence type="ECO:0000313" key="8">
    <source>
        <dbReference type="Proteomes" id="UP000220527"/>
    </source>
</evidence>
<sequence>MMVWIKLQTAWQLGLLSLYRYLRYRISVKSGLNPVRRLRAELPSAPFFTPPPQNISGAHTSALWRDEAHYFGWYTIPLHGLPPAWHKNPFRGTSVVDPKRPWWCLPDFDPNLGDIKTIWEPSRFDWVLHDALRARSGDRIALERLNHWLNDWLQHNPPYEGPNWKCGQESSLRVMHLALAAIILRQWERPSNGLQALIRCHLARIAPTIDYALAQNNNHGTSEAAALFIGGSWLYRQDQSDHEAAQWRQHGRNWLEERAKRLIAADGSFSQYSVNYHRMMLDTLSLACLWQQLLGEPPFSHSFRVRCQRAIAWLYAFTDPTTGDTPNLGANDGARLYPLTASDQRDCRPSLQVAAALFSQQRAYADHTWDSLLALLGIAQAEAPLAQPTTKLFDQGGYALLCADQSRVYIRYPRYRFRPAQSDALHVDVWLGSTNLLRDGGSYSYAAETEWQDYFRGSASHNTVQFDERDQMPRLGRFLYGAWLRTRQRKLQIKRGVTTFSAAYRDWQGAYHKREVTLAAGHLRVVDQISGFRQKAILRWRLCPGAWQRTAQGWQHGTYSVQLHATMPIQRLELVSGWESRYYMQRTPLPVIEMEVDQAGSLHSEFSWST</sequence>
<dbReference type="Gene3D" id="2.70.98.70">
    <property type="match status" value="1"/>
</dbReference>